<protein>
    <submittedName>
        <fullName evidence="2">Uncharacterized protein</fullName>
    </submittedName>
</protein>
<dbReference type="OrthoDB" id="1348072at2"/>
<sequence>MKKIIWLVLLLPSLALARFIEGTVTMNDLSVRKGFVEVPSYLDRKINFRSEPNGKTEKLSIDDVAGFEIIHRDKPVKFVTEYVAFFRLFNSSEIKVEKRKFWLEVIREGAGSSMYSAYSGWSPAAGPNGFANADVENEKFFIKKAGMAYALYFYMTLGRGAGHSFKIKRTKSIEKEVNLHFGTDCPGLFNRITTEDLAAEGLSVVIKLYDDHCR</sequence>
<accession>A0A2S0RHU9</accession>
<dbReference type="AlphaFoldDB" id="A0A2S0RHU9"/>
<reference evidence="2 3" key="1">
    <citation type="submission" date="2018-04" db="EMBL/GenBank/DDBJ databases">
        <title>Genome sequencing of Flavobacterium sp. HYN0048.</title>
        <authorList>
            <person name="Yi H."/>
            <person name="Baek C."/>
        </authorList>
    </citation>
    <scope>NUCLEOTIDE SEQUENCE [LARGE SCALE GENOMIC DNA]</scope>
    <source>
        <strain evidence="2 3">HYN0048</strain>
    </source>
</reference>
<evidence type="ECO:0000256" key="1">
    <source>
        <dbReference type="SAM" id="SignalP"/>
    </source>
</evidence>
<name>A0A2S0RHU9_9FLAO</name>
<dbReference type="Proteomes" id="UP000244193">
    <property type="component" value="Chromosome"/>
</dbReference>
<gene>
    <name evidence="2" type="ORF">HYN48_09515</name>
</gene>
<proteinExistence type="predicted"/>
<organism evidence="2 3">
    <name type="scientific">Flavobacterium magnum</name>
    <dbReference type="NCBI Taxonomy" id="2162713"/>
    <lineage>
        <taxon>Bacteria</taxon>
        <taxon>Pseudomonadati</taxon>
        <taxon>Bacteroidota</taxon>
        <taxon>Flavobacteriia</taxon>
        <taxon>Flavobacteriales</taxon>
        <taxon>Flavobacteriaceae</taxon>
        <taxon>Flavobacterium</taxon>
    </lineage>
</organism>
<dbReference type="RefSeq" id="WP_108371047.1">
    <property type="nucleotide sequence ID" value="NZ_CP028811.1"/>
</dbReference>
<feature type="signal peptide" evidence="1">
    <location>
        <begin position="1"/>
        <end position="17"/>
    </location>
</feature>
<keyword evidence="3" id="KW-1185">Reference proteome</keyword>
<keyword evidence="1" id="KW-0732">Signal</keyword>
<dbReference type="KEGG" id="fmg:HYN48_09515"/>
<evidence type="ECO:0000313" key="3">
    <source>
        <dbReference type="Proteomes" id="UP000244193"/>
    </source>
</evidence>
<feature type="chain" id="PRO_5015509247" evidence="1">
    <location>
        <begin position="18"/>
        <end position="214"/>
    </location>
</feature>
<dbReference type="EMBL" id="CP028811">
    <property type="protein sequence ID" value="AWA30302.1"/>
    <property type="molecule type" value="Genomic_DNA"/>
</dbReference>
<evidence type="ECO:0000313" key="2">
    <source>
        <dbReference type="EMBL" id="AWA30302.1"/>
    </source>
</evidence>